<evidence type="ECO:0000256" key="2">
    <source>
        <dbReference type="ARBA" id="ARBA00022723"/>
    </source>
</evidence>
<name>A0A9J6D3F6_RHIMP</name>
<evidence type="ECO:0000256" key="4">
    <source>
        <dbReference type="ARBA" id="ARBA00022771"/>
    </source>
</evidence>
<dbReference type="Proteomes" id="UP000821866">
    <property type="component" value="Unassembled WGS sequence"/>
</dbReference>
<dbReference type="PROSITE" id="PS50157">
    <property type="entry name" value="ZINC_FINGER_C2H2_2"/>
    <property type="match status" value="2"/>
</dbReference>
<dbReference type="Gene3D" id="3.30.160.60">
    <property type="entry name" value="Classic Zinc Finger"/>
    <property type="match status" value="1"/>
</dbReference>
<keyword evidence="6" id="KW-0539">Nucleus</keyword>
<dbReference type="EMBL" id="JABSTU010000097">
    <property type="protein sequence ID" value="KAH8001119.1"/>
    <property type="molecule type" value="Genomic_DNA"/>
</dbReference>
<protein>
    <recommendedName>
        <fullName evidence="9">C2H2-type domain-containing protein</fullName>
    </recommendedName>
</protein>
<evidence type="ECO:0000256" key="3">
    <source>
        <dbReference type="ARBA" id="ARBA00022737"/>
    </source>
</evidence>
<keyword evidence="3" id="KW-0677">Repeat</keyword>
<evidence type="ECO:0000256" key="5">
    <source>
        <dbReference type="ARBA" id="ARBA00022833"/>
    </source>
</evidence>
<dbReference type="SUPFAM" id="SSF57667">
    <property type="entry name" value="beta-beta-alpha zinc fingers"/>
    <property type="match status" value="1"/>
</dbReference>
<evidence type="ECO:0000259" key="9">
    <source>
        <dbReference type="PROSITE" id="PS50157"/>
    </source>
</evidence>
<reference evidence="10" key="2">
    <citation type="submission" date="2021-09" db="EMBL/GenBank/DDBJ databases">
        <authorList>
            <person name="Jia N."/>
            <person name="Wang J."/>
            <person name="Shi W."/>
            <person name="Du L."/>
            <person name="Sun Y."/>
            <person name="Zhan W."/>
            <person name="Jiang J."/>
            <person name="Wang Q."/>
            <person name="Zhang B."/>
            <person name="Ji P."/>
            <person name="Sakyi L.B."/>
            <person name="Cui X."/>
            <person name="Yuan T."/>
            <person name="Jiang B."/>
            <person name="Yang W."/>
            <person name="Lam T.T.-Y."/>
            <person name="Chang Q."/>
            <person name="Ding S."/>
            <person name="Wang X."/>
            <person name="Zhu J."/>
            <person name="Ruan X."/>
            <person name="Zhao L."/>
            <person name="Wei J."/>
            <person name="Que T."/>
            <person name="Du C."/>
            <person name="Cheng J."/>
            <person name="Dai P."/>
            <person name="Han X."/>
            <person name="Huang E."/>
            <person name="Gao Y."/>
            <person name="Liu J."/>
            <person name="Shao H."/>
            <person name="Ye R."/>
            <person name="Li L."/>
            <person name="Wei W."/>
            <person name="Wang X."/>
            <person name="Wang C."/>
            <person name="Huo Q."/>
            <person name="Li W."/>
            <person name="Guo W."/>
            <person name="Chen H."/>
            <person name="Chen S."/>
            <person name="Zhou L."/>
            <person name="Zhou L."/>
            <person name="Ni X."/>
            <person name="Tian J."/>
            <person name="Zhou Y."/>
            <person name="Sheng Y."/>
            <person name="Liu T."/>
            <person name="Pan Y."/>
            <person name="Xia L."/>
            <person name="Li J."/>
            <person name="Zhao F."/>
            <person name="Cao W."/>
        </authorList>
    </citation>
    <scope>NUCLEOTIDE SEQUENCE</scope>
    <source>
        <strain evidence="10">Rmic-2018</strain>
        <tissue evidence="10">Larvae</tissue>
    </source>
</reference>
<proteinExistence type="inferred from homology"/>
<dbReference type="InterPro" id="IPR050527">
    <property type="entry name" value="Snail/Krueppel_Znf"/>
</dbReference>
<keyword evidence="4 8" id="KW-0863">Zinc-finger</keyword>
<dbReference type="VEuPathDB" id="VectorBase:LOC119186202"/>
<evidence type="ECO:0000256" key="7">
    <source>
        <dbReference type="ARBA" id="ARBA00037948"/>
    </source>
</evidence>
<dbReference type="InterPro" id="IPR036236">
    <property type="entry name" value="Znf_C2H2_sf"/>
</dbReference>
<dbReference type="PANTHER" id="PTHR24388">
    <property type="entry name" value="ZINC FINGER PROTEIN"/>
    <property type="match status" value="1"/>
</dbReference>
<keyword evidence="5" id="KW-0862">Zinc</keyword>
<dbReference type="GO" id="GO:0000981">
    <property type="term" value="F:DNA-binding transcription factor activity, RNA polymerase II-specific"/>
    <property type="evidence" value="ECO:0007669"/>
    <property type="project" value="TreeGrafter"/>
</dbReference>
<gene>
    <name evidence="10" type="ORF">HPB51_026342</name>
</gene>
<keyword evidence="11" id="KW-1185">Reference proteome</keyword>
<evidence type="ECO:0000256" key="6">
    <source>
        <dbReference type="ARBA" id="ARBA00023242"/>
    </source>
</evidence>
<dbReference type="AlphaFoldDB" id="A0A9J6D3F6"/>
<dbReference type="InterPro" id="IPR013087">
    <property type="entry name" value="Znf_C2H2_type"/>
</dbReference>
<dbReference type="GO" id="GO:0000978">
    <property type="term" value="F:RNA polymerase II cis-regulatory region sequence-specific DNA binding"/>
    <property type="evidence" value="ECO:0007669"/>
    <property type="project" value="TreeGrafter"/>
</dbReference>
<keyword evidence="2" id="KW-0479">Metal-binding</keyword>
<feature type="domain" description="C2H2-type" evidence="9">
    <location>
        <begin position="308"/>
        <end position="336"/>
    </location>
</feature>
<dbReference type="VEuPathDB" id="VectorBase:LOC119161222"/>
<dbReference type="GO" id="GO:0008270">
    <property type="term" value="F:zinc ion binding"/>
    <property type="evidence" value="ECO:0007669"/>
    <property type="project" value="UniProtKB-KW"/>
</dbReference>
<feature type="domain" description="C2H2-type" evidence="9">
    <location>
        <begin position="280"/>
        <end position="308"/>
    </location>
</feature>
<sequence>MTEVRDELGGEPADENICVYINSKMESFCTDLIFPFGIPANGIISVFVGEFSALYLREGHEWTESADNVSKQKLVVLCRPYQGKPTCVPVPHVLPNEGESDLEESQEDTVLSQDIMEAVCKERKSTSDRMVISGAHLKLPSTELGLPNIEPDENDRSSAVDLEEFTVGSPVPSVDDADVPRSPVEPELPHIIDRSAPGFHLFSSLEESEDESPCVKKRRNCLRRAAAVPSSAKSSIDEPVSDDDGDGFLCGICKKSFRTRKSCQHHVWSHLNPVDSAKLFKCPTCTKAFSTSWAQKYHYKMKHVGARHMCSQCHATFESDVALSLHHRRTHTSCAKIHTCGGRGERPQRWDTLPLRRLTKQEKKKVCARVRRVFHLVGEAFCLPWQRRRRRGFPPEGWRR</sequence>
<evidence type="ECO:0000256" key="1">
    <source>
        <dbReference type="ARBA" id="ARBA00004123"/>
    </source>
</evidence>
<comment type="subcellular location">
    <subcellularLocation>
        <location evidence="1">Nucleus</location>
    </subcellularLocation>
</comment>
<dbReference type="PANTHER" id="PTHR24388:SF54">
    <property type="entry name" value="PROTEIN ESCARGOT"/>
    <property type="match status" value="1"/>
</dbReference>
<organism evidence="10 11">
    <name type="scientific">Rhipicephalus microplus</name>
    <name type="common">Cattle tick</name>
    <name type="synonym">Boophilus microplus</name>
    <dbReference type="NCBI Taxonomy" id="6941"/>
    <lineage>
        <taxon>Eukaryota</taxon>
        <taxon>Metazoa</taxon>
        <taxon>Ecdysozoa</taxon>
        <taxon>Arthropoda</taxon>
        <taxon>Chelicerata</taxon>
        <taxon>Arachnida</taxon>
        <taxon>Acari</taxon>
        <taxon>Parasitiformes</taxon>
        <taxon>Ixodida</taxon>
        <taxon>Ixodoidea</taxon>
        <taxon>Ixodidae</taxon>
        <taxon>Rhipicephalinae</taxon>
        <taxon>Rhipicephalus</taxon>
        <taxon>Boophilus</taxon>
    </lineage>
</organism>
<evidence type="ECO:0000313" key="10">
    <source>
        <dbReference type="EMBL" id="KAH8001119.1"/>
    </source>
</evidence>
<reference evidence="10" key="1">
    <citation type="journal article" date="2020" name="Cell">
        <title>Large-Scale Comparative Analyses of Tick Genomes Elucidate Their Genetic Diversity and Vector Capacities.</title>
        <authorList>
            <consortium name="Tick Genome and Microbiome Consortium (TIGMIC)"/>
            <person name="Jia N."/>
            <person name="Wang J."/>
            <person name="Shi W."/>
            <person name="Du L."/>
            <person name="Sun Y."/>
            <person name="Zhan W."/>
            <person name="Jiang J.F."/>
            <person name="Wang Q."/>
            <person name="Zhang B."/>
            <person name="Ji P."/>
            <person name="Bell-Sakyi L."/>
            <person name="Cui X.M."/>
            <person name="Yuan T.T."/>
            <person name="Jiang B.G."/>
            <person name="Yang W.F."/>
            <person name="Lam T.T."/>
            <person name="Chang Q.C."/>
            <person name="Ding S.J."/>
            <person name="Wang X.J."/>
            <person name="Zhu J.G."/>
            <person name="Ruan X.D."/>
            <person name="Zhao L."/>
            <person name="Wei J.T."/>
            <person name="Ye R.Z."/>
            <person name="Que T.C."/>
            <person name="Du C.H."/>
            <person name="Zhou Y.H."/>
            <person name="Cheng J.X."/>
            <person name="Dai P.F."/>
            <person name="Guo W.B."/>
            <person name="Han X.H."/>
            <person name="Huang E.J."/>
            <person name="Li L.F."/>
            <person name="Wei W."/>
            <person name="Gao Y.C."/>
            <person name="Liu J.Z."/>
            <person name="Shao H.Z."/>
            <person name="Wang X."/>
            <person name="Wang C.C."/>
            <person name="Yang T.C."/>
            <person name="Huo Q.B."/>
            <person name="Li W."/>
            <person name="Chen H.Y."/>
            <person name="Chen S.E."/>
            <person name="Zhou L.G."/>
            <person name="Ni X.B."/>
            <person name="Tian J.H."/>
            <person name="Sheng Y."/>
            <person name="Liu T."/>
            <person name="Pan Y.S."/>
            <person name="Xia L.Y."/>
            <person name="Li J."/>
            <person name="Zhao F."/>
            <person name="Cao W.C."/>
        </authorList>
    </citation>
    <scope>NUCLEOTIDE SEQUENCE</scope>
    <source>
        <strain evidence="10">Rmic-2018</strain>
    </source>
</reference>
<evidence type="ECO:0000313" key="11">
    <source>
        <dbReference type="Proteomes" id="UP000821866"/>
    </source>
</evidence>
<dbReference type="SMART" id="SM00355">
    <property type="entry name" value="ZnF_C2H2"/>
    <property type="match status" value="3"/>
</dbReference>
<dbReference type="PROSITE" id="PS00028">
    <property type="entry name" value="ZINC_FINGER_C2H2_1"/>
    <property type="match status" value="3"/>
</dbReference>
<comment type="caution">
    <text evidence="10">The sequence shown here is derived from an EMBL/GenBank/DDBJ whole genome shotgun (WGS) entry which is preliminary data.</text>
</comment>
<accession>A0A9J6D3F6</accession>
<dbReference type="GO" id="GO:0005634">
    <property type="term" value="C:nucleus"/>
    <property type="evidence" value="ECO:0007669"/>
    <property type="project" value="UniProtKB-SubCell"/>
</dbReference>
<evidence type="ECO:0000256" key="8">
    <source>
        <dbReference type="PROSITE-ProRule" id="PRU00042"/>
    </source>
</evidence>
<comment type="similarity">
    <text evidence="7">Belongs to the snail C2H2-type zinc-finger protein family.</text>
</comment>